<keyword evidence="5" id="KW-1185">Reference proteome</keyword>
<keyword evidence="2" id="KW-0732">Signal</keyword>
<feature type="domain" description="Prolow-density lipoprotein receptor-related protein 1-like beta-propeller" evidence="3">
    <location>
        <begin position="71"/>
        <end position="321"/>
    </location>
</feature>
<feature type="signal peptide" evidence="2">
    <location>
        <begin position="1"/>
        <end position="23"/>
    </location>
</feature>
<proteinExistence type="predicted"/>
<evidence type="ECO:0000313" key="4">
    <source>
        <dbReference type="EMBL" id="MCM1988561.1"/>
    </source>
</evidence>
<dbReference type="PROSITE" id="PS51257">
    <property type="entry name" value="PROKAR_LIPOPROTEIN"/>
    <property type="match status" value="1"/>
</dbReference>
<evidence type="ECO:0000313" key="5">
    <source>
        <dbReference type="Proteomes" id="UP001056429"/>
    </source>
</evidence>
<feature type="compositionally biased region" description="Basic and acidic residues" evidence="1">
    <location>
        <begin position="40"/>
        <end position="57"/>
    </location>
</feature>
<dbReference type="SUPFAM" id="SSF69304">
    <property type="entry name" value="Tricorn protease N-terminal domain"/>
    <property type="match status" value="1"/>
</dbReference>
<name>A0A9J6NXD7_9CLOT</name>
<feature type="compositionally biased region" description="Polar residues" evidence="1">
    <location>
        <begin position="24"/>
        <end position="39"/>
    </location>
</feature>
<dbReference type="Pfam" id="PF16472">
    <property type="entry name" value="DUF5050"/>
    <property type="match status" value="1"/>
</dbReference>
<sequence>MLSKKIFTFILSASICASFTACDSNSKQASTPKDTNIQIKDNENSSEKLHTPELKEDTKENDTINNLDTGNTISNLNNSGIAALGSEWIYYISKKNNNYSLYKKKTDNSSETKICDDASLSINIVGDYIYYTTYGYIYKIKTDGTDRKQIYEEKVNQIYVVDDFIYYQKMNDMKIYKFNITNNETFKVSDDVAEHGKFFINGEWIYYSSNGLHKVKIDGSEKSTLTNDECHFTTIVDNAIYYSSNDTIYKMNLDGSNKQEIFNEEALAWLNITNDYIYFSNINNGGIYRLNLDGTEKTKISDDYAYKINIADNWLYYDYAKRPMDFKWIQLN</sequence>
<accession>A0A9J6NXD7</accession>
<dbReference type="InterPro" id="IPR011042">
    <property type="entry name" value="6-blade_b-propeller_TolB-like"/>
</dbReference>
<dbReference type="AlphaFoldDB" id="A0A9J6NXD7"/>
<evidence type="ECO:0000259" key="3">
    <source>
        <dbReference type="Pfam" id="PF16472"/>
    </source>
</evidence>
<dbReference type="Proteomes" id="UP001056429">
    <property type="component" value="Unassembled WGS sequence"/>
</dbReference>
<feature type="region of interest" description="Disordered" evidence="1">
    <location>
        <begin position="24"/>
        <end position="57"/>
    </location>
</feature>
<comment type="caution">
    <text evidence="4">The sequence shown here is derived from an EMBL/GenBank/DDBJ whole genome shotgun (WGS) entry which is preliminary data.</text>
</comment>
<dbReference type="InterPro" id="IPR032485">
    <property type="entry name" value="LRP1-like_beta_prop"/>
</dbReference>
<dbReference type="PANTHER" id="PTHR32256">
    <property type="match status" value="1"/>
</dbReference>
<dbReference type="InterPro" id="IPR053369">
    <property type="entry name" value="SrfA-induced_signal"/>
</dbReference>
<gene>
    <name evidence="4" type="ORF">KDK92_02330</name>
</gene>
<dbReference type="PANTHER" id="PTHR32256:SF17">
    <property type="entry name" value="EGF-LIKE DOMAIN-CONTAINING PROTEIN"/>
    <property type="match status" value="1"/>
</dbReference>
<dbReference type="Gene3D" id="2.120.10.30">
    <property type="entry name" value="TolB, C-terminal domain"/>
    <property type="match status" value="1"/>
</dbReference>
<evidence type="ECO:0000256" key="1">
    <source>
        <dbReference type="SAM" id="MobiDB-lite"/>
    </source>
</evidence>
<feature type="chain" id="PRO_5039902161" evidence="2">
    <location>
        <begin position="24"/>
        <end position="332"/>
    </location>
</feature>
<reference evidence="4" key="2">
    <citation type="submission" date="2021-04" db="EMBL/GenBank/DDBJ databases">
        <authorList>
            <person name="Dong X."/>
        </authorList>
    </citation>
    <scope>NUCLEOTIDE SEQUENCE</scope>
    <source>
        <strain evidence="4">ZWT</strain>
    </source>
</reference>
<evidence type="ECO:0000256" key="2">
    <source>
        <dbReference type="SAM" id="SignalP"/>
    </source>
</evidence>
<protein>
    <submittedName>
        <fullName evidence="4">DUF5050 domain-containing protein</fullName>
    </submittedName>
</protein>
<reference evidence="4" key="1">
    <citation type="journal article" date="2021" name="mSystems">
        <title>Bacteria and Archaea Synergistically Convert Glycine Betaine to Biogenic Methane in the Formosa Cold Seep of the South China Sea.</title>
        <authorList>
            <person name="Li L."/>
            <person name="Zhang W."/>
            <person name="Zhang S."/>
            <person name="Song L."/>
            <person name="Sun Q."/>
            <person name="Zhang H."/>
            <person name="Xiang H."/>
            <person name="Dong X."/>
        </authorList>
    </citation>
    <scope>NUCLEOTIDE SEQUENCE</scope>
    <source>
        <strain evidence="4">ZWT</strain>
    </source>
</reference>
<dbReference type="EMBL" id="JAGSOJ010000001">
    <property type="protein sequence ID" value="MCM1988561.1"/>
    <property type="molecule type" value="Genomic_DNA"/>
</dbReference>
<organism evidence="4 5">
    <name type="scientific">Oceanirhabdus seepicola</name>
    <dbReference type="NCBI Taxonomy" id="2828781"/>
    <lineage>
        <taxon>Bacteria</taxon>
        <taxon>Bacillati</taxon>
        <taxon>Bacillota</taxon>
        <taxon>Clostridia</taxon>
        <taxon>Eubacteriales</taxon>
        <taxon>Clostridiaceae</taxon>
        <taxon>Oceanirhabdus</taxon>
    </lineage>
</organism>
<dbReference type="RefSeq" id="WP_250857428.1">
    <property type="nucleotide sequence ID" value="NZ_JAGSOJ010000001.1"/>
</dbReference>